<dbReference type="GO" id="GO:0003677">
    <property type="term" value="F:DNA binding"/>
    <property type="evidence" value="ECO:0007669"/>
    <property type="project" value="UniProtKB-UniRule"/>
</dbReference>
<dbReference type="OrthoDB" id="9811084at2"/>
<evidence type="ECO:0000256" key="3">
    <source>
        <dbReference type="ARBA" id="ARBA00023163"/>
    </source>
</evidence>
<accession>A0A4R3JF96</accession>
<dbReference type="Pfam" id="PF00440">
    <property type="entry name" value="TetR_N"/>
    <property type="match status" value="1"/>
</dbReference>
<evidence type="ECO:0000256" key="4">
    <source>
        <dbReference type="PROSITE-ProRule" id="PRU00335"/>
    </source>
</evidence>
<dbReference type="InterPro" id="IPR009057">
    <property type="entry name" value="Homeodomain-like_sf"/>
</dbReference>
<keyword evidence="7" id="KW-1185">Reference proteome</keyword>
<feature type="domain" description="HTH tetR-type" evidence="5">
    <location>
        <begin position="7"/>
        <end position="67"/>
    </location>
</feature>
<dbReference type="Proteomes" id="UP000295304">
    <property type="component" value="Unassembled WGS sequence"/>
</dbReference>
<dbReference type="InterPro" id="IPR036271">
    <property type="entry name" value="Tet_transcr_reg_TetR-rel_C_sf"/>
</dbReference>
<dbReference type="PROSITE" id="PS50977">
    <property type="entry name" value="HTH_TETR_2"/>
    <property type="match status" value="1"/>
</dbReference>
<dbReference type="SUPFAM" id="SSF46689">
    <property type="entry name" value="Homeodomain-like"/>
    <property type="match status" value="1"/>
</dbReference>
<dbReference type="SUPFAM" id="SSF48498">
    <property type="entry name" value="Tetracyclin repressor-like, C-terminal domain"/>
    <property type="match status" value="1"/>
</dbReference>
<protein>
    <submittedName>
        <fullName evidence="6">TetR family transcriptional regulator</fullName>
    </submittedName>
</protein>
<dbReference type="InterPro" id="IPR011075">
    <property type="entry name" value="TetR_C"/>
</dbReference>
<dbReference type="PANTHER" id="PTHR47506">
    <property type="entry name" value="TRANSCRIPTIONAL REGULATORY PROTEIN"/>
    <property type="match status" value="1"/>
</dbReference>
<evidence type="ECO:0000256" key="1">
    <source>
        <dbReference type="ARBA" id="ARBA00023015"/>
    </source>
</evidence>
<keyword evidence="1" id="KW-0805">Transcription regulation</keyword>
<name>A0A4R3JF96_9PROT</name>
<keyword evidence="2 4" id="KW-0238">DNA-binding</keyword>
<evidence type="ECO:0000259" key="5">
    <source>
        <dbReference type="PROSITE" id="PS50977"/>
    </source>
</evidence>
<dbReference type="InterPro" id="IPR001647">
    <property type="entry name" value="HTH_TetR"/>
</dbReference>
<keyword evidence="3" id="KW-0804">Transcription</keyword>
<comment type="caution">
    <text evidence="6">The sequence shown here is derived from an EMBL/GenBank/DDBJ whole genome shotgun (WGS) entry which is preliminary data.</text>
</comment>
<sequence>MTVAEHKQTRETLLRVGTEMIARGGFNSTGLNAILSAAKVPKGSFYHYFSSKEDFGLAVIDDFAAAYTRRLDRTLGNADTPPLQRIRDYFAAAIADMRACDHDRGCLAGNLGQELAGQNEAFRLRLEEIFEDWARRFSACFEAARRRGDIAADSDPEQLAELLISGWQGATLRAKVRKSSAPMALFADLFFSHILRPPPG</sequence>
<evidence type="ECO:0000313" key="7">
    <source>
        <dbReference type="Proteomes" id="UP000295304"/>
    </source>
</evidence>
<dbReference type="PANTHER" id="PTHR47506:SF6">
    <property type="entry name" value="HTH-TYPE TRANSCRIPTIONAL REPRESSOR NEMR"/>
    <property type="match status" value="1"/>
</dbReference>
<dbReference type="AlphaFoldDB" id="A0A4R3JF96"/>
<dbReference type="Pfam" id="PF16925">
    <property type="entry name" value="TetR_C_13"/>
    <property type="match status" value="1"/>
</dbReference>
<feature type="DNA-binding region" description="H-T-H motif" evidence="4">
    <location>
        <begin position="30"/>
        <end position="49"/>
    </location>
</feature>
<evidence type="ECO:0000256" key="2">
    <source>
        <dbReference type="ARBA" id="ARBA00023125"/>
    </source>
</evidence>
<gene>
    <name evidence="6" type="ORF">EDD55_10197</name>
</gene>
<reference evidence="6 7" key="1">
    <citation type="submission" date="2019-03" db="EMBL/GenBank/DDBJ databases">
        <title>Genomic Encyclopedia of Type Strains, Phase IV (KMG-IV): sequencing the most valuable type-strain genomes for metagenomic binning, comparative biology and taxonomic classification.</title>
        <authorList>
            <person name="Goeker M."/>
        </authorList>
    </citation>
    <scope>NUCLEOTIDE SEQUENCE [LARGE SCALE GENOMIC DNA]</scope>
    <source>
        <strain evidence="6 7">DSM 101688</strain>
    </source>
</reference>
<dbReference type="Gene3D" id="1.10.357.10">
    <property type="entry name" value="Tetracycline Repressor, domain 2"/>
    <property type="match status" value="1"/>
</dbReference>
<organism evidence="6 7">
    <name type="scientific">Varunaivibrio sulfuroxidans</name>
    <dbReference type="NCBI Taxonomy" id="1773489"/>
    <lineage>
        <taxon>Bacteria</taxon>
        <taxon>Pseudomonadati</taxon>
        <taxon>Pseudomonadota</taxon>
        <taxon>Alphaproteobacteria</taxon>
        <taxon>Rhodospirillales</taxon>
        <taxon>Magnetovibrionaceae</taxon>
        <taxon>Varunaivibrio</taxon>
    </lineage>
</organism>
<dbReference type="EMBL" id="SLZW01000001">
    <property type="protein sequence ID" value="TCS64768.1"/>
    <property type="molecule type" value="Genomic_DNA"/>
</dbReference>
<evidence type="ECO:0000313" key="6">
    <source>
        <dbReference type="EMBL" id="TCS64768.1"/>
    </source>
</evidence>
<proteinExistence type="predicted"/>